<dbReference type="InterPro" id="IPR024188">
    <property type="entry name" value="GltB"/>
</dbReference>
<accession>A0A1Y3PLJ7</accession>
<dbReference type="PIRSF" id="PIRSF500060">
    <property type="entry name" value="UCP500060"/>
    <property type="match status" value="1"/>
</dbReference>
<dbReference type="CDD" id="cd02808">
    <property type="entry name" value="GltS_FMN"/>
    <property type="match status" value="1"/>
</dbReference>
<proteinExistence type="inferred from homology"/>
<evidence type="ECO:0000256" key="2">
    <source>
        <dbReference type="PIRNR" id="PIRNR006429"/>
    </source>
</evidence>
<protein>
    <recommendedName>
        <fullName evidence="4">Glutamate synthase domain-containing protein</fullName>
    </recommendedName>
</protein>
<comment type="caution">
    <text evidence="5">The sequence shown here is derived from an EMBL/GenBank/DDBJ whole genome shotgun (WGS) entry which is preliminary data.</text>
</comment>
<keyword evidence="3" id="KW-0812">Transmembrane</keyword>
<dbReference type="InterPro" id="IPR027283">
    <property type="entry name" value="YerD"/>
</dbReference>
<dbReference type="GO" id="GO:0006537">
    <property type="term" value="P:glutamate biosynthetic process"/>
    <property type="evidence" value="ECO:0007669"/>
    <property type="project" value="InterPro"/>
</dbReference>
<dbReference type="Proteomes" id="UP000196475">
    <property type="component" value="Unassembled WGS sequence"/>
</dbReference>
<keyword evidence="3" id="KW-1133">Transmembrane helix</keyword>
<evidence type="ECO:0000256" key="3">
    <source>
        <dbReference type="SAM" id="Phobius"/>
    </source>
</evidence>
<evidence type="ECO:0000259" key="4">
    <source>
        <dbReference type="Pfam" id="PF01645"/>
    </source>
</evidence>
<dbReference type="Gene3D" id="3.20.20.70">
    <property type="entry name" value="Aldolase class I"/>
    <property type="match status" value="1"/>
</dbReference>
<organism evidence="5 6">
    <name type="scientific">Bacillus thermozeamaize</name>
    <dbReference type="NCBI Taxonomy" id="230954"/>
    <lineage>
        <taxon>Bacteria</taxon>
        <taxon>Bacillati</taxon>
        <taxon>Bacillota</taxon>
        <taxon>Bacilli</taxon>
        <taxon>Bacillales</taxon>
        <taxon>Bacillaceae</taxon>
        <taxon>Bacillus</taxon>
    </lineage>
</organism>
<keyword evidence="3" id="KW-0472">Membrane</keyword>
<dbReference type="PANTHER" id="PTHR43819">
    <property type="entry name" value="ARCHAEAL-TYPE GLUTAMATE SYNTHASE [NADPH]"/>
    <property type="match status" value="1"/>
</dbReference>
<dbReference type="InterPro" id="IPR002932">
    <property type="entry name" value="Glu_synthdom"/>
</dbReference>
<evidence type="ECO:0000313" key="6">
    <source>
        <dbReference type="Proteomes" id="UP000196475"/>
    </source>
</evidence>
<dbReference type="SUPFAM" id="SSF51395">
    <property type="entry name" value="FMN-linked oxidoreductases"/>
    <property type="match status" value="1"/>
</dbReference>
<comment type="similarity">
    <text evidence="1 2">Belongs to the glutamate synthase family.</text>
</comment>
<dbReference type="AlphaFoldDB" id="A0A1Y3PLJ7"/>
<dbReference type="Pfam" id="PF01645">
    <property type="entry name" value="Glu_synthase"/>
    <property type="match status" value="1"/>
</dbReference>
<feature type="transmembrane region" description="Helical" evidence="3">
    <location>
        <begin position="6"/>
        <end position="31"/>
    </location>
</feature>
<feature type="domain" description="Glutamate synthase" evidence="4">
    <location>
        <begin position="150"/>
        <end position="493"/>
    </location>
</feature>
<evidence type="ECO:0000313" key="5">
    <source>
        <dbReference type="EMBL" id="OUM88213.1"/>
    </source>
</evidence>
<dbReference type="PANTHER" id="PTHR43819:SF1">
    <property type="entry name" value="ARCHAEAL-TYPE GLUTAMATE SYNTHASE [NADPH]"/>
    <property type="match status" value="1"/>
</dbReference>
<sequence>MAEVLLWVLLAFLISVFILIPVALFVGFYLFDQRQKQHAVLRNYPLLGRVRYFLEMIGPEMRQYLFDHDNEGKPFSRVDYQTVVFSAKYGKAMIAFGSRRDFEAEGFYLRNSLFPKLSEELWVEKVPVSTKKYHILKETLISRKERQVDSQVSSWLLKEEDAVVIGANRPHPFRVRGLVGMSGMSYGALGENAITALSEGLGLAGETWMNTGEGGISPYHLKGDVDLIMQIGPGLFGVRNEDGTFSWDKLREWAAHPKVRAFELKLGQGAKIRGGHLEGSKVSPEIAAIRGIPVGKTVDSPNRFKELADADALLSFVHRMQRETGKPIGIKLVVGAPEPIEEFVRKMVELKVYPDFITVDGGEGGTGATYQELADSVGLPLHAALPIVDEALKKHGIREEIVLFASGKLYSPDRIAIALALGADLVNIARGFMIAVGCIQAMRCHTNQCPVGVATTDPRLQKALVVEEKKYRVANYVLALREGLFHLAAAAGLESPRQFSREHVVYKDRMGRIYRLDEHFSALSEKDAFPRDSGGMSHSSMM</sequence>
<reference evidence="6" key="1">
    <citation type="submission" date="2016-06" db="EMBL/GenBank/DDBJ databases">
        <authorList>
            <person name="Nascimento L."/>
            <person name="Pereira R.V."/>
            <person name="Martins L.F."/>
            <person name="Quaggio R.B."/>
            <person name="Silva A.M."/>
            <person name="Setubal J.C."/>
        </authorList>
    </citation>
    <scope>NUCLEOTIDE SEQUENCE [LARGE SCALE GENOMIC DNA]</scope>
</reference>
<dbReference type="EMBL" id="LZRT01000064">
    <property type="protein sequence ID" value="OUM88213.1"/>
    <property type="molecule type" value="Genomic_DNA"/>
</dbReference>
<name>A0A1Y3PLJ7_9BACI</name>
<evidence type="ECO:0000256" key="1">
    <source>
        <dbReference type="ARBA" id="ARBA00009716"/>
    </source>
</evidence>
<dbReference type="PIRSF" id="PIRSF006429">
    <property type="entry name" value="GOGAT_lg_2"/>
    <property type="match status" value="1"/>
</dbReference>
<gene>
    <name evidence="5" type="ORF">BAA01_08580</name>
</gene>
<dbReference type="InterPro" id="IPR013785">
    <property type="entry name" value="Aldolase_TIM"/>
</dbReference>
<dbReference type="GO" id="GO:0015930">
    <property type="term" value="F:glutamate synthase activity"/>
    <property type="evidence" value="ECO:0007669"/>
    <property type="project" value="InterPro"/>
</dbReference>